<dbReference type="Gene3D" id="3.10.450.50">
    <property type="match status" value="1"/>
</dbReference>
<evidence type="ECO:0000313" key="5">
    <source>
        <dbReference type="Proteomes" id="UP000774570"/>
    </source>
</evidence>
<dbReference type="PANTHER" id="PTHR37042">
    <property type="entry name" value="OUTER MEMBRANE PROTEIN RV1973"/>
    <property type="match status" value="1"/>
</dbReference>
<proteinExistence type="predicted"/>
<keyword evidence="3" id="KW-0732">Signal</keyword>
<comment type="subcellular location">
    <subcellularLocation>
        <location evidence="1">Membrane</location>
    </subcellularLocation>
</comment>
<sequence>MLPAALALLLACTGAVLRAAAPDGAPPAPPNRAVLDGPATAEVAGDVGTALGRVLSYTPATVAETRRAASEVLTGAAAAQYGRLYATVAAQAPAQRVTLTTRVVRTGVISLAGGTARLLVFLDQTSARGRGRPTTAAAQLAVTAVRRDGRWLISAIQAR</sequence>
<dbReference type="InterPro" id="IPR032710">
    <property type="entry name" value="NTF2-like_dom_sf"/>
</dbReference>
<dbReference type="PANTHER" id="PTHR37042:SF4">
    <property type="entry name" value="OUTER MEMBRANE PROTEIN RV1973"/>
    <property type="match status" value="1"/>
</dbReference>
<feature type="signal peptide" evidence="3">
    <location>
        <begin position="1"/>
        <end position="19"/>
    </location>
</feature>
<evidence type="ECO:0008006" key="6">
    <source>
        <dbReference type="Google" id="ProtNLM"/>
    </source>
</evidence>
<dbReference type="SUPFAM" id="SSF54427">
    <property type="entry name" value="NTF2-like"/>
    <property type="match status" value="1"/>
</dbReference>
<keyword evidence="2" id="KW-0472">Membrane</keyword>
<feature type="chain" id="PRO_5047213143" description="Mce-associated membrane protein" evidence="3">
    <location>
        <begin position="20"/>
        <end position="159"/>
    </location>
</feature>
<evidence type="ECO:0000256" key="1">
    <source>
        <dbReference type="ARBA" id="ARBA00004370"/>
    </source>
</evidence>
<reference evidence="4 5" key="1">
    <citation type="submission" date="2021-07" db="EMBL/GenBank/DDBJ databases">
        <title>Actinomadura sp. PM05-2 isolated from lichen.</title>
        <authorList>
            <person name="Somphong A."/>
            <person name="Phongsopitanun W."/>
            <person name="Tanasupawat S."/>
            <person name="Peongsungnone V."/>
        </authorList>
    </citation>
    <scope>NUCLEOTIDE SEQUENCE [LARGE SCALE GENOMIC DNA]</scope>
    <source>
        <strain evidence="4 5">PM05-2</strain>
    </source>
</reference>
<comment type="caution">
    <text evidence="4">The sequence shown here is derived from an EMBL/GenBank/DDBJ whole genome shotgun (WGS) entry which is preliminary data.</text>
</comment>
<evidence type="ECO:0000256" key="3">
    <source>
        <dbReference type="SAM" id="SignalP"/>
    </source>
</evidence>
<dbReference type="Proteomes" id="UP000774570">
    <property type="component" value="Unassembled WGS sequence"/>
</dbReference>
<accession>A0ABS7FQ20</accession>
<organism evidence="4 5">
    <name type="scientific">Actinomadura parmotrematis</name>
    <dbReference type="NCBI Taxonomy" id="2864039"/>
    <lineage>
        <taxon>Bacteria</taxon>
        <taxon>Bacillati</taxon>
        <taxon>Actinomycetota</taxon>
        <taxon>Actinomycetes</taxon>
        <taxon>Streptosporangiales</taxon>
        <taxon>Thermomonosporaceae</taxon>
        <taxon>Actinomadura</taxon>
    </lineage>
</organism>
<name>A0ABS7FQ20_9ACTN</name>
<dbReference type="EMBL" id="JAIBOA010000002">
    <property type="protein sequence ID" value="MBW8481662.1"/>
    <property type="molecule type" value="Genomic_DNA"/>
</dbReference>
<keyword evidence="5" id="KW-1185">Reference proteome</keyword>
<evidence type="ECO:0000256" key="2">
    <source>
        <dbReference type="ARBA" id="ARBA00023136"/>
    </source>
</evidence>
<evidence type="ECO:0000313" key="4">
    <source>
        <dbReference type="EMBL" id="MBW8481662.1"/>
    </source>
</evidence>
<gene>
    <name evidence="4" type="ORF">K1Y72_04710</name>
</gene>
<protein>
    <recommendedName>
        <fullName evidence="6">Mce-associated membrane protein</fullName>
    </recommendedName>
</protein>